<feature type="repeat" description="ANK" evidence="3">
    <location>
        <begin position="278"/>
        <end position="315"/>
    </location>
</feature>
<evidence type="ECO:0000256" key="2">
    <source>
        <dbReference type="ARBA" id="ARBA00023043"/>
    </source>
</evidence>
<keyword evidence="1" id="KW-0677">Repeat</keyword>
<dbReference type="PROSITE" id="PS50297">
    <property type="entry name" value="ANK_REP_REGION"/>
    <property type="match status" value="1"/>
</dbReference>
<keyword evidence="5" id="KW-1185">Reference proteome</keyword>
<dbReference type="SUPFAM" id="SSF48403">
    <property type="entry name" value="Ankyrin repeat"/>
    <property type="match status" value="1"/>
</dbReference>
<dbReference type="InterPro" id="IPR036770">
    <property type="entry name" value="Ankyrin_rpt-contain_sf"/>
</dbReference>
<organism evidence="4 5">
    <name type="scientific">Pythium oligandrum</name>
    <name type="common">Mycoparasitic fungus</name>
    <dbReference type="NCBI Taxonomy" id="41045"/>
    <lineage>
        <taxon>Eukaryota</taxon>
        <taxon>Sar</taxon>
        <taxon>Stramenopiles</taxon>
        <taxon>Oomycota</taxon>
        <taxon>Peronosporomycetes</taxon>
        <taxon>Pythiales</taxon>
        <taxon>Pythiaceae</taxon>
        <taxon>Pythium</taxon>
    </lineage>
</organism>
<feature type="repeat" description="ANK" evidence="3">
    <location>
        <begin position="161"/>
        <end position="188"/>
    </location>
</feature>
<feature type="repeat" description="ANK" evidence="3">
    <location>
        <begin position="400"/>
        <end position="423"/>
    </location>
</feature>
<gene>
    <name evidence="4" type="ORF">Poli38472_012305</name>
</gene>
<dbReference type="AlphaFoldDB" id="A0A8K1CQ51"/>
<dbReference type="OrthoDB" id="6131344at2759"/>
<comment type="caution">
    <text evidence="4">The sequence shown here is derived from an EMBL/GenBank/DDBJ whole genome shotgun (WGS) entry which is preliminary data.</text>
</comment>
<evidence type="ECO:0000256" key="1">
    <source>
        <dbReference type="ARBA" id="ARBA00022737"/>
    </source>
</evidence>
<evidence type="ECO:0000313" key="4">
    <source>
        <dbReference type="EMBL" id="TMW67189.1"/>
    </source>
</evidence>
<keyword evidence="2 3" id="KW-0040">ANK repeat</keyword>
<dbReference type="InterPro" id="IPR050745">
    <property type="entry name" value="Multifunctional_regulatory"/>
</dbReference>
<evidence type="ECO:0008006" key="6">
    <source>
        <dbReference type="Google" id="ProtNLM"/>
    </source>
</evidence>
<sequence length="423" mass="46218">MMETTPRALFLAARDGDLNAVRAYFNQSDVVEDVARVNAAHRATRVAARERNVSPFRVGMRDPPRDHGTWLWYAASDQDDELRGGLFDLIVLHGRLHVLEWLLSADAMEIIGDTMVRHFDWVDNAAVAHNCVDVLEMVLTSDLFVRELTSAERQHTLQEFLHRAIEYHRSGFIRLLVAHGADVNLQEAPLGYCVAKGDAACLRMAVVCGMICEQPTNAGNQLNVHNPELVRAFIEAGGDVGGDDEWTPLHTACRYRVPESVEILLTLGFVDVNAVATDGVTPLVMAVVDEQSGGSGRPIASLLLSYGADVHLRFGRGNTVLHAMVDGGSEATLACLVAHAPELINDWERLSLLLSNGGNPCIKDNGDESAYQVLMRYERGRANIELVRALIDAGLDTRGEGVSALHLACQARALESVEVLITS</sequence>
<dbReference type="Gene3D" id="1.25.40.20">
    <property type="entry name" value="Ankyrin repeat-containing domain"/>
    <property type="match status" value="3"/>
</dbReference>
<evidence type="ECO:0000313" key="5">
    <source>
        <dbReference type="Proteomes" id="UP000794436"/>
    </source>
</evidence>
<protein>
    <recommendedName>
        <fullName evidence="6">Ankyrin repeat protein</fullName>
    </recommendedName>
</protein>
<accession>A0A8K1CQ51</accession>
<dbReference type="Pfam" id="PF12796">
    <property type="entry name" value="Ank_2"/>
    <property type="match status" value="1"/>
</dbReference>
<dbReference type="Proteomes" id="UP000794436">
    <property type="component" value="Unassembled WGS sequence"/>
</dbReference>
<evidence type="ECO:0000256" key="3">
    <source>
        <dbReference type="PROSITE-ProRule" id="PRU00023"/>
    </source>
</evidence>
<reference evidence="4" key="1">
    <citation type="submission" date="2019-03" db="EMBL/GenBank/DDBJ databases">
        <title>Long read genome sequence of the mycoparasitic Pythium oligandrum ATCC 38472 isolated from sugarbeet rhizosphere.</title>
        <authorList>
            <person name="Gaulin E."/>
        </authorList>
    </citation>
    <scope>NUCLEOTIDE SEQUENCE</scope>
    <source>
        <strain evidence="4">ATCC 38472_TT</strain>
    </source>
</reference>
<dbReference type="PANTHER" id="PTHR24189:SF50">
    <property type="entry name" value="ANKYRIN REPEAT AND SOCS BOX PROTEIN 2"/>
    <property type="match status" value="1"/>
</dbReference>
<dbReference type="PANTHER" id="PTHR24189">
    <property type="entry name" value="MYOTROPHIN"/>
    <property type="match status" value="1"/>
</dbReference>
<dbReference type="SMART" id="SM00248">
    <property type="entry name" value="ANK"/>
    <property type="match status" value="5"/>
</dbReference>
<name>A0A8K1CQ51_PYTOL</name>
<dbReference type="EMBL" id="SPLM01000005">
    <property type="protein sequence ID" value="TMW67189.1"/>
    <property type="molecule type" value="Genomic_DNA"/>
</dbReference>
<proteinExistence type="predicted"/>
<dbReference type="PROSITE" id="PS50088">
    <property type="entry name" value="ANK_REPEAT"/>
    <property type="match status" value="3"/>
</dbReference>
<dbReference type="InterPro" id="IPR002110">
    <property type="entry name" value="Ankyrin_rpt"/>
</dbReference>